<dbReference type="GO" id="GO:0016020">
    <property type="term" value="C:membrane"/>
    <property type="evidence" value="ECO:0007669"/>
    <property type="project" value="TreeGrafter"/>
</dbReference>
<evidence type="ECO:0000259" key="1">
    <source>
        <dbReference type="PROSITE" id="PS50191"/>
    </source>
</evidence>
<dbReference type="SUPFAM" id="SSF52087">
    <property type="entry name" value="CRAL/TRIO domain"/>
    <property type="match status" value="1"/>
</dbReference>
<evidence type="ECO:0000313" key="2">
    <source>
        <dbReference type="EMBL" id="KAB0794741.1"/>
    </source>
</evidence>
<dbReference type="AlphaFoldDB" id="A0A5N4ABQ3"/>
<dbReference type="InParanoid" id="A0A5N4ABQ3"/>
<dbReference type="GO" id="GO:1902936">
    <property type="term" value="F:phosphatidylinositol bisphosphate binding"/>
    <property type="evidence" value="ECO:0007669"/>
    <property type="project" value="TreeGrafter"/>
</dbReference>
<reference evidence="2 3" key="1">
    <citation type="journal article" date="2018" name="Elife">
        <title>Firefly genomes illuminate parallel origins of bioluminescence in beetles.</title>
        <authorList>
            <person name="Fallon T.R."/>
            <person name="Lower S.E."/>
            <person name="Chang C.H."/>
            <person name="Bessho-Uehara M."/>
            <person name="Martin G.J."/>
            <person name="Bewick A.J."/>
            <person name="Behringer M."/>
            <person name="Debat H.J."/>
            <person name="Wong I."/>
            <person name="Day J.C."/>
            <person name="Suvorov A."/>
            <person name="Silva C.J."/>
            <person name="Stanger-Hall K.F."/>
            <person name="Hall D.W."/>
            <person name="Schmitz R.J."/>
            <person name="Nelson D.R."/>
            <person name="Lewis S.M."/>
            <person name="Shigenobu S."/>
            <person name="Bybee S.M."/>
            <person name="Larracuente A.M."/>
            <person name="Oba Y."/>
            <person name="Weng J.K."/>
        </authorList>
    </citation>
    <scope>NUCLEOTIDE SEQUENCE [LARGE SCALE GENOMIC DNA]</scope>
    <source>
        <strain evidence="2">1611_PpyrPB1</strain>
        <tissue evidence="2">Whole body</tissue>
    </source>
</reference>
<dbReference type="Pfam" id="PF00650">
    <property type="entry name" value="CRAL_TRIO"/>
    <property type="match status" value="1"/>
</dbReference>
<dbReference type="PANTHER" id="PTHR10174:SF213">
    <property type="entry name" value="CRAL-TRIO DOMAIN-CONTAINING PROTEIN"/>
    <property type="match status" value="1"/>
</dbReference>
<dbReference type="PROSITE" id="PS50191">
    <property type="entry name" value="CRAL_TRIO"/>
    <property type="match status" value="1"/>
</dbReference>
<feature type="domain" description="CRAL-TRIO" evidence="1">
    <location>
        <begin position="128"/>
        <end position="293"/>
    </location>
</feature>
<name>A0A5N4ABQ3_PHOPY</name>
<dbReference type="EMBL" id="VVIM01000008">
    <property type="protein sequence ID" value="KAB0794741.1"/>
    <property type="molecule type" value="Genomic_DNA"/>
</dbReference>
<organism evidence="2 3">
    <name type="scientific">Photinus pyralis</name>
    <name type="common">Common eastern firefly</name>
    <name type="synonym">Lampyris pyralis</name>
    <dbReference type="NCBI Taxonomy" id="7054"/>
    <lineage>
        <taxon>Eukaryota</taxon>
        <taxon>Metazoa</taxon>
        <taxon>Ecdysozoa</taxon>
        <taxon>Arthropoda</taxon>
        <taxon>Hexapoda</taxon>
        <taxon>Insecta</taxon>
        <taxon>Pterygota</taxon>
        <taxon>Neoptera</taxon>
        <taxon>Endopterygota</taxon>
        <taxon>Coleoptera</taxon>
        <taxon>Polyphaga</taxon>
        <taxon>Elateriformia</taxon>
        <taxon>Elateroidea</taxon>
        <taxon>Lampyridae</taxon>
        <taxon>Lampyrinae</taxon>
        <taxon>Photinus</taxon>
    </lineage>
</organism>
<keyword evidence="3" id="KW-1185">Reference proteome</keyword>
<accession>A0A5N4ABQ3</accession>
<sequence length="321" mass="37270">MAMIETVTTTVMVNVIFIHPVRAKVIVNHSEALDTPSVVRVSSQADMSEVKFGFNARDIIREGHVAEDDLRTLRDWLSSTDLPKLNDEQLVLFLISTNNDVEVCKGTVENYFRCKTAECVLFRDRNVLNEDLRRIAGVGYFAVLPERYQGSSLFLSSFQDTNYRNFDTPSFLKMNCMVLESVLQDENPQDSIYIIDVRGFSFMHIFKLNLHVIPVYFNYIQTAIPLITKNLHILYANRALFAAFNIIKPWLHKDLATKVVFHAGDNGMRDFYEKWIPKRYFPKEIGGDLGSIKVYHERTMRKVRDLQHYFDAEEKQRTGHR</sequence>
<dbReference type="CDD" id="cd00170">
    <property type="entry name" value="SEC14"/>
    <property type="match status" value="1"/>
</dbReference>
<dbReference type="Proteomes" id="UP000327044">
    <property type="component" value="Unassembled WGS sequence"/>
</dbReference>
<evidence type="ECO:0000313" key="3">
    <source>
        <dbReference type="Proteomes" id="UP000327044"/>
    </source>
</evidence>
<dbReference type="SUPFAM" id="SSF46938">
    <property type="entry name" value="CRAL/TRIO N-terminal domain"/>
    <property type="match status" value="1"/>
</dbReference>
<proteinExistence type="predicted"/>
<dbReference type="Gene3D" id="3.40.525.10">
    <property type="entry name" value="CRAL-TRIO lipid binding domain"/>
    <property type="match status" value="1"/>
</dbReference>
<dbReference type="InterPro" id="IPR001251">
    <property type="entry name" value="CRAL-TRIO_dom"/>
</dbReference>
<gene>
    <name evidence="2" type="ORF">PPYR_11580</name>
</gene>
<dbReference type="InterPro" id="IPR036273">
    <property type="entry name" value="CRAL/TRIO_N_dom_sf"/>
</dbReference>
<comment type="caution">
    <text evidence="2">The sequence shown here is derived from an EMBL/GenBank/DDBJ whole genome shotgun (WGS) entry which is preliminary data.</text>
</comment>
<protein>
    <recommendedName>
        <fullName evidence="1">CRAL-TRIO domain-containing protein</fullName>
    </recommendedName>
</protein>
<dbReference type="PANTHER" id="PTHR10174">
    <property type="entry name" value="ALPHA-TOCOPHEROL TRANSFER PROTEIN-RELATED"/>
    <property type="match status" value="1"/>
</dbReference>
<dbReference type="InterPro" id="IPR036865">
    <property type="entry name" value="CRAL-TRIO_dom_sf"/>
</dbReference>